<dbReference type="AlphaFoldDB" id="A0A8J3L4I8"/>
<evidence type="ECO:0000256" key="1">
    <source>
        <dbReference type="ARBA" id="ARBA00005582"/>
    </source>
</evidence>
<protein>
    <recommendedName>
        <fullName evidence="4">Nudix hydrolase domain-containing protein</fullName>
    </recommendedName>
</protein>
<dbReference type="Pfam" id="PF00293">
    <property type="entry name" value="NUDIX"/>
    <property type="match status" value="1"/>
</dbReference>
<evidence type="ECO:0000256" key="3">
    <source>
        <dbReference type="RuleBase" id="RU003476"/>
    </source>
</evidence>
<keyword evidence="2 3" id="KW-0378">Hydrolase</keyword>
<comment type="similarity">
    <text evidence="1 3">Belongs to the Nudix hydrolase family.</text>
</comment>
<keyword evidence="6" id="KW-1185">Reference proteome</keyword>
<dbReference type="InterPro" id="IPR015797">
    <property type="entry name" value="NUDIX_hydrolase-like_dom_sf"/>
</dbReference>
<dbReference type="InterPro" id="IPR020476">
    <property type="entry name" value="Nudix_hydrolase"/>
</dbReference>
<dbReference type="InterPro" id="IPR000086">
    <property type="entry name" value="NUDIX_hydrolase_dom"/>
</dbReference>
<dbReference type="PRINTS" id="PR00502">
    <property type="entry name" value="NUDIXFAMILY"/>
</dbReference>
<dbReference type="PROSITE" id="PS00893">
    <property type="entry name" value="NUDIX_BOX"/>
    <property type="match status" value="1"/>
</dbReference>
<sequence length="151" mass="16510">MLLQRRSKPDDDTPYLGYLELPQGKISKNESMEEAASRELREETGLELRAILLGGPSPYGSDEPTSSLTTFRPPICVVDTEQNHIGVAIIVTAGGRITSTQEAAEHEWVALHRIPGILASGCVFPLNRPMLEELLKRGSEISGALSEQEVQ</sequence>
<dbReference type="Proteomes" id="UP000630887">
    <property type="component" value="Unassembled WGS sequence"/>
</dbReference>
<name>A0A8J3L4I8_9ACTN</name>
<dbReference type="InterPro" id="IPR020084">
    <property type="entry name" value="NUDIX_hydrolase_CS"/>
</dbReference>
<dbReference type="CDD" id="cd02883">
    <property type="entry name" value="NUDIX_Hydrolase"/>
    <property type="match status" value="1"/>
</dbReference>
<reference evidence="5 6" key="1">
    <citation type="submission" date="2021-01" db="EMBL/GenBank/DDBJ databases">
        <title>Whole genome shotgun sequence of Catellatospora coxensis NBRC 107359.</title>
        <authorList>
            <person name="Komaki H."/>
            <person name="Tamura T."/>
        </authorList>
    </citation>
    <scope>NUCLEOTIDE SEQUENCE [LARGE SCALE GENOMIC DNA]</scope>
    <source>
        <strain evidence="5 6">NBRC 107359</strain>
    </source>
</reference>
<gene>
    <name evidence="5" type="ORF">Cco03nite_56490</name>
</gene>
<dbReference type="GO" id="GO:0016787">
    <property type="term" value="F:hydrolase activity"/>
    <property type="evidence" value="ECO:0007669"/>
    <property type="project" value="UniProtKB-KW"/>
</dbReference>
<accession>A0A8J3L4I8</accession>
<evidence type="ECO:0000313" key="5">
    <source>
        <dbReference type="EMBL" id="GIG08949.1"/>
    </source>
</evidence>
<evidence type="ECO:0000259" key="4">
    <source>
        <dbReference type="PROSITE" id="PS51462"/>
    </source>
</evidence>
<organism evidence="5 6">
    <name type="scientific">Catellatospora coxensis</name>
    <dbReference type="NCBI Taxonomy" id="310354"/>
    <lineage>
        <taxon>Bacteria</taxon>
        <taxon>Bacillati</taxon>
        <taxon>Actinomycetota</taxon>
        <taxon>Actinomycetes</taxon>
        <taxon>Micromonosporales</taxon>
        <taxon>Micromonosporaceae</taxon>
        <taxon>Catellatospora</taxon>
    </lineage>
</organism>
<dbReference type="Gene3D" id="3.90.79.10">
    <property type="entry name" value="Nucleoside Triphosphate Pyrophosphohydrolase"/>
    <property type="match status" value="1"/>
</dbReference>
<dbReference type="SUPFAM" id="SSF55811">
    <property type="entry name" value="Nudix"/>
    <property type="match status" value="1"/>
</dbReference>
<dbReference type="PANTHER" id="PTHR43736:SF1">
    <property type="entry name" value="DIHYDRONEOPTERIN TRIPHOSPHATE DIPHOSPHATASE"/>
    <property type="match status" value="1"/>
</dbReference>
<evidence type="ECO:0000313" key="6">
    <source>
        <dbReference type="Proteomes" id="UP000630887"/>
    </source>
</evidence>
<dbReference type="PANTHER" id="PTHR43736">
    <property type="entry name" value="ADP-RIBOSE PYROPHOSPHATASE"/>
    <property type="match status" value="1"/>
</dbReference>
<comment type="caution">
    <text evidence="5">The sequence shown here is derived from an EMBL/GenBank/DDBJ whole genome shotgun (WGS) entry which is preliminary data.</text>
</comment>
<proteinExistence type="inferred from homology"/>
<dbReference type="EMBL" id="BONI01000055">
    <property type="protein sequence ID" value="GIG08949.1"/>
    <property type="molecule type" value="Genomic_DNA"/>
</dbReference>
<dbReference type="PROSITE" id="PS51462">
    <property type="entry name" value="NUDIX"/>
    <property type="match status" value="1"/>
</dbReference>
<evidence type="ECO:0000256" key="2">
    <source>
        <dbReference type="ARBA" id="ARBA00022801"/>
    </source>
</evidence>
<feature type="domain" description="Nudix hydrolase" evidence="4">
    <location>
        <begin position="1"/>
        <end position="135"/>
    </location>
</feature>